<reference evidence="1" key="1">
    <citation type="journal article" date="2019" name="Sci. Rep.">
        <title>Draft genome of Tanacetum cinerariifolium, the natural source of mosquito coil.</title>
        <authorList>
            <person name="Yamashiro T."/>
            <person name="Shiraishi A."/>
            <person name="Satake H."/>
            <person name="Nakayama K."/>
        </authorList>
    </citation>
    <scope>NUCLEOTIDE SEQUENCE</scope>
</reference>
<dbReference type="EMBL" id="BKCJ011151264">
    <property type="protein sequence ID" value="GFC94884.1"/>
    <property type="molecule type" value="Genomic_DNA"/>
</dbReference>
<evidence type="ECO:0000313" key="1">
    <source>
        <dbReference type="EMBL" id="GFC94884.1"/>
    </source>
</evidence>
<name>A0A699SBE2_TANCI</name>
<organism evidence="1">
    <name type="scientific">Tanacetum cinerariifolium</name>
    <name type="common">Dalmatian daisy</name>
    <name type="synonym">Chrysanthemum cinerariifolium</name>
    <dbReference type="NCBI Taxonomy" id="118510"/>
    <lineage>
        <taxon>Eukaryota</taxon>
        <taxon>Viridiplantae</taxon>
        <taxon>Streptophyta</taxon>
        <taxon>Embryophyta</taxon>
        <taxon>Tracheophyta</taxon>
        <taxon>Spermatophyta</taxon>
        <taxon>Magnoliopsida</taxon>
        <taxon>eudicotyledons</taxon>
        <taxon>Gunneridae</taxon>
        <taxon>Pentapetalae</taxon>
        <taxon>asterids</taxon>
        <taxon>campanulids</taxon>
        <taxon>Asterales</taxon>
        <taxon>Asteraceae</taxon>
        <taxon>Asteroideae</taxon>
        <taxon>Anthemideae</taxon>
        <taxon>Anthemidinae</taxon>
        <taxon>Tanacetum</taxon>
    </lineage>
</organism>
<proteinExistence type="predicted"/>
<protein>
    <submittedName>
        <fullName evidence="1">Uncharacterized protein</fullName>
    </submittedName>
</protein>
<comment type="caution">
    <text evidence="1">The sequence shown here is derived from an EMBL/GenBank/DDBJ whole genome shotgun (WGS) entry which is preliminary data.</text>
</comment>
<dbReference type="AlphaFoldDB" id="A0A699SBE2"/>
<sequence>DDRLLMSGQLNSLCRDRRSHARTARLIESEAKAYHEAWVHFIDASDTARSKDDRLLMSGQLNSLCRDRRSHARTARLIESEAKAYHEAWVHFMDASDTARSKVRALQTMVLAHQTKIGDL</sequence>
<gene>
    <name evidence="1" type="ORF">Tci_866854</name>
</gene>
<accession>A0A699SBE2</accession>
<feature type="non-terminal residue" evidence="1">
    <location>
        <position position="1"/>
    </location>
</feature>